<protein>
    <submittedName>
        <fullName evidence="9">Transcriptional regulatory protein moc3</fullName>
    </submittedName>
</protein>
<dbReference type="CDD" id="cd00067">
    <property type="entry name" value="GAL4"/>
    <property type="match status" value="1"/>
</dbReference>
<organism evidence="9 10">
    <name type="scientific">Lachnellula suecica</name>
    <dbReference type="NCBI Taxonomy" id="602035"/>
    <lineage>
        <taxon>Eukaryota</taxon>
        <taxon>Fungi</taxon>
        <taxon>Dikarya</taxon>
        <taxon>Ascomycota</taxon>
        <taxon>Pezizomycotina</taxon>
        <taxon>Leotiomycetes</taxon>
        <taxon>Helotiales</taxon>
        <taxon>Lachnaceae</taxon>
        <taxon>Lachnellula</taxon>
    </lineage>
</organism>
<evidence type="ECO:0000313" key="10">
    <source>
        <dbReference type="Proteomes" id="UP000469558"/>
    </source>
</evidence>
<evidence type="ECO:0000256" key="1">
    <source>
        <dbReference type="ARBA" id="ARBA00022723"/>
    </source>
</evidence>
<dbReference type="Pfam" id="PF11951">
    <property type="entry name" value="Fungal_trans_2"/>
    <property type="match status" value="1"/>
</dbReference>
<feature type="compositionally biased region" description="Low complexity" evidence="7">
    <location>
        <begin position="46"/>
        <end position="64"/>
    </location>
</feature>
<dbReference type="PROSITE" id="PS50048">
    <property type="entry name" value="ZN2_CY6_FUNGAL_2"/>
    <property type="match status" value="1"/>
</dbReference>
<evidence type="ECO:0000256" key="7">
    <source>
        <dbReference type="SAM" id="MobiDB-lite"/>
    </source>
</evidence>
<evidence type="ECO:0000259" key="8">
    <source>
        <dbReference type="PROSITE" id="PS50048"/>
    </source>
</evidence>
<dbReference type="GO" id="GO:0008270">
    <property type="term" value="F:zinc ion binding"/>
    <property type="evidence" value="ECO:0007669"/>
    <property type="project" value="InterPro"/>
</dbReference>
<keyword evidence="1" id="KW-0479">Metal-binding</keyword>
<feature type="domain" description="Zn(2)-C6 fungal-type" evidence="8">
    <location>
        <begin position="8"/>
        <end position="36"/>
    </location>
</feature>
<evidence type="ECO:0000256" key="4">
    <source>
        <dbReference type="ARBA" id="ARBA00023125"/>
    </source>
</evidence>
<gene>
    <name evidence="9" type="primary">moc3_2</name>
    <name evidence="9" type="ORF">LSUE1_G003539</name>
</gene>
<evidence type="ECO:0000256" key="3">
    <source>
        <dbReference type="ARBA" id="ARBA00023015"/>
    </source>
</evidence>
<dbReference type="InterPro" id="IPR001138">
    <property type="entry name" value="Zn2Cys6_DnaBD"/>
</dbReference>
<name>A0A8T9C7P9_9HELO</name>
<dbReference type="SUPFAM" id="SSF57701">
    <property type="entry name" value="Zn2/Cys6 DNA-binding domain"/>
    <property type="match status" value="1"/>
</dbReference>
<evidence type="ECO:0000313" key="9">
    <source>
        <dbReference type="EMBL" id="TVY81661.1"/>
    </source>
</evidence>
<comment type="caution">
    <text evidence="9">The sequence shown here is derived from an EMBL/GenBank/DDBJ whole genome shotgun (WGS) entry which is preliminary data.</text>
</comment>
<evidence type="ECO:0000256" key="5">
    <source>
        <dbReference type="ARBA" id="ARBA00023163"/>
    </source>
</evidence>
<dbReference type="AlphaFoldDB" id="A0A8T9C7P9"/>
<dbReference type="InterPro" id="IPR021858">
    <property type="entry name" value="Fun_TF"/>
</dbReference>
<keyword evidence="2" id="KW-0862">Zinc</keyword>
<dbReference type="EMBL" id="QGMK01000442">
    <property type="protein sequence ID" value="TVY81661.1"/>
    <property type="molecule type" value="Genomic_DNA"/>
</dbReference>
<dbReference type="PANTHER" id="PTHR36206:SF13">
    <property type="entry name" value="TRANSCRIPTIONAL REGULATORY PROTEIN MOC3"/>
    <property type="match status" value="1"/>
</dbReference>
<dbReference type="OrthoDB" id="2593732at2759"/>
<keyword evidence="6" id="KW-0539">Nucleus</keyword>
<keyword evidence="3" id="KW-0805">Transcription regulation</keyword>
<dbReference type="Proteomes" id="UP000469558">
    <property type="component" value="Unassembled WGS sequence"/>
</dbReference>
<dbReference type="GO" id="GO:0000981">
    <property type="term" value="F:DNA-binding transcription factor activity, RNA polymerase II-specific"/>
    <property type="evidence" value="ECO:0007669"/>
    <property type="project" value="InterPro"/>
</dbReference>
<dbReference type="InterPro" id="IPR052360">
    <property type="entry name" value="Transcr_Regulatory_Proteins"/>
</dbReference>
<dbReference type="GO" id="GO:0003677">
    <property type="term" value="F:DNA binding"/>
    <property type="evidence" value="ECO:0007669"/>
    <property type="project" value="UniProtKB-KW"/>
</dbReference>
<feature type="region of interest" description="Disordered" evidence="7">
    <location>
        <begin position="46"/>
        <end position="67"/>
    </location>
</feature>
<sequence>MDRRVRTGCGTCRKRRVKCDEAKPICARCHAGNYACEGYAAPRRVSGPGSTSSSSRNSSPESSTIPELSYRHSNWRQEQLPLYHHFVTTTVVRLFRVDHVSFWRDQVAQMSYGLDFVYEALLAIGAIHRSSLLACQKDNLQEAARFKVLGLRAYSNTIRLLPDHLTRNTVAEKSAVLVVLMLLTYFECFLESPKGALRHLWAAIQILQKSEEHFSESETSNIVPLYDAALRLDFIAQKLIPYARSSLYRCPDRAMMLTPFWNRAPPEFSGISHADTIAAERYSLIRLICGHNKLNRIVWGPWCATSERPSRDELMGFYSEMQLWKRSSPATFASCESIDTFLELESMPVDLLTIPPPACHFSSTDAALNIAMFNAYLGCAISMICTTENNSVDREHEAFKLAYQSLCIAAGLIERHKESLYKPCDAISMGISVVLYHGARRCYSAPWQEWTVSALRSIGREGLSNGFTSANTLETMFQLEEKMRGNRYTQQSITGADSPLGPIRDRLIPLLLPRGEDEQLLVFYLRYGNIEADGDERAIQAVAKATNSEEEVRCGFSNTNDDHLKWREDAIGTISSRILDVYDPSLAAELGVPPTEGREVLQLFSTWRQEVETGWHGYLGKEVQDGWLKREGLPAT</sequence>
<evidence type="ECO:0000256" key="6">
    <source>
        <dbReference type="ARBA" id="ARBA00023242"/>
    </source>
</evidence>
<dbReference type="Gene3D" id="4.10.240.10">
    <property type="entry name" value="Zn(2)-C6 fungal-type DNA-binding domain"/>
    <property type="match status" value="1"/>
</dbReference>
<accession>A0A8T9C7P9</accession>
<keyword evidence="4" id="KW-0238">DNA-binding</keyword>
<reference evidence="9 10" key="1">
    <citation type="submission" date="2018-05" db="EMBL/GenBank/DDBJ databases">
        <title>Genome sequencing and assembly of the regulated plant pathogen Lachnellula willkommii and related sister species for the development of diagnostic species identification markers.</title>
        <authorList>
            <person name="Giroux E."/>
            <person name="Bilodeau G."/>
        </authorList>
    </citation>
    <scope>NUCLEOTIDE SEQUENCE [LARGE SCALE GENOMIC DNA]</scope>
    <source>
        <strain evidence="9 10">CBS 268.59</strain>
    </source>
</reference>
<proteinExistence type="predicted"/>
<dbReference type="InterPro" id="IPR036864">
    <property type="entry name" value="Zn2-C6_fun-type_DNA-bd_sf"/>
</dbReference>
<dbReference type="PROSITE" id="PS00463">
    <property type="entry name" value="ZN2_CY6_FUNGAL_1"/>
    <property type="match status" value="1"/>
</dbReference>
<keyword evidence="10" id="KW-1185">Reference proteome</keyword>
<dbReference type="PANTHER" id="PTHR36206">
    <property type="entry name" value="ASPERCRYPTIN BIOSYNTHESIS CLUSTER-SPECIFIC TRANSCRIPTION REGULATOR ATNN-RELATED"/>
    <property type="match status" value="1"/>
</dbReference>
<keyword evidence="5" id="KW-0804">Transcription</keyword>
<dbReference type="Pfam" id="PF00172">
    <property type="entry name" value="Zn_clus"/>
    <property type="match status" value="1"/>
</dbReference>
<evidence type="ECO:0000256" key="2">
    <source>
        <dbReference type="ARBA" id="ARBA00022833"/>
    </source>
</evidence>
<dbReference type="SMART" id="SM00066">
    <property type="entry name" value="GAL4"/>
    <property type="match status" value="1"/>
</dbReference>